<comment type="similarity">
    <text evidence="1 2">Belongs to the BolA/IbaG family.</text>
</comment>
<keyword evidence="4" id="KW-1185">Reference proteome</keyword>
<accession>A0ABW8NJ09</accession>
<evidence type="ECO:0000313" key="4">
    <source>
        <dbReference type="Proteomes" id="UP001620597"/>
    </source>
</evidence>
<dbReference type="PANTHER" id="PTHR46229">
    <property type="entry name" value="BOLA TRANSCRIPTION REGULATOR"/>
    <property type="match status" value="1"/>
</dbReference>
<dbReference type="RefSeq" id="WP_416206067.1">
    <property type="nucleotide sequence ID" value="NZ_JBBKTX010000012.1"/>
</dbReference>
<dbReference type="Pfam" id="PF01722">
    <property type="entry name" value="BolA"/>
    <property type="match status" value="1"/>
</dbReference>
<evidence type="ECO:0000313" key="3">
    <source>
        <dbReference type="EMBL" id="MFK4752951.1"/>
    </source>
</evidence>
<dbReference type="InterPro" id="IPR050961">
    <property type="entry name" value="BolA/IbaG_stress_morph_reg"/>
</dbReference>
<dbReference type="InterPro" id="IPR002634">
    <property type="entry name" value="BolA"/>
</dbReference>
<organism evidence="3 4">
    <name type="scientific">Oceanobacter antarcticus</name>
    <dbReference type="NCBI Taxonomy" id="3133425"/>
    <lineage>
        <taxon>Bacteria</taxon>
        <taxon>Pseudomonadati</taxon>
        <taxon>Pseudomonadota</taxon>
        <taxon>Gammaproteobacteria</taxon>
        <taxon>Oceanospirillales</taxon>
        <taxon>Oceanospirillaceae</taxon>
        <taxon>Oceanobacter</taxon>
    </lineage>
</organism>
<gene>
    <name evidence="3" type="ORF">WG929_11070</name>
</gene>
<dbReference type="PANTHER" id="PTHR46229:SF2">
    <property type="entry name" value="BOLA-LIKE PROTEIN 1"/>
    <property type="match status" value="1"/>
</dbReference>
<dbReference type="InterPro" id="IPR036065">
    <property type="entry name" value="BolA-like_sf"/>
</dbReference>
<reference evidence="3 4" key="1">
    <citation type="submission" date="2024-03" db="EMBL/GenBank/DDBJ databases">
        <title>High-quality draft genome sequence of Oceanobacter sp. wDCs-4.</title>
        <authorList>
            <person name="Dong C."/>
        </authorList>
    </citation>
    <scope>NUCLEOTIDE SEQUENCE [LARGE SCALE GENOMIC DNA]</scope>
    <source>
        <strain evidence="4">wDCs-4</strain>
    </source>
</reference>
<proteinExistence type="inferred from homology"/>
<dbReference type="Gene3D" id="3.30.300.90">
    <property type="entry name" value="BolA-like"/>
    <property type="match status" value="1"/>
</dbReference>
<evidence type="ECO:0000256" key="1">
    <source>
        <dbReference type="ARBA" id="ARBA00005578"/>
    </source>
</evidence>
<dbReference type="Proteomes" id="UP001620597">
    <property type="component" value="Unassembled WGS sequence"/>
</dbReference>
<name>A0ABW8NJ09_9GAMM</name>
<comment type="caution">
    <text evidence="3">The sequence shown here is derived from an EMBL/GenBank/DDBJ whole genome shotgun (WGS) entry which is preliminary data.</text>
</comment>
<dbReference type="SUPFAM" id="SSF82657">
    <property type="entry name" value="BolA-like"/>
    <property type="match status" value="1"/>
</dbReference>
<dbReference type="PIRSF" id="PIRSF003113">
    <property type="entry name" value="BolA"/>
    <property type="match status" value="1"/>
</dbReference>
<sequence>METSEVRQRILQALEDPDASIEIDGADCNFTARVVSQVFDGLRPVQRQQRILAAFSESLATGELHALTVEAFTTTEWQARAPGGLTRLM</sequence>
<dbReference type="EMBL" id="JBBKTX010000012">
    <property type="protein sequence ID" value="MFK4752951.1"/>
    <property type="molecule type" value="Genomic_DNA"/>
</dbReference>
<protein>
    <submittedName>
        <fullName evidence="3">BolA/IbaG family iron-sulfur metabolism protein</fullName>
    </submittedName>
</protein>
<evidence type="ECO:0000256" key="2">
    <source>
        <dbReference type="RuleBase" id="RU003860"/>
    </source>
</evidence>